<dbReference type="AlphaFoldDB" id="A0A7V8NL82"/>
<keyword evidence="3" id="KW-1185">Reference proteome</keyword>
<reference evidence="2" key="1">
    <citation type="submission" date="2020-06" db="EMBL/GenBank/DDBJ databases">
        <title>Legume-microbial interactions unlock mineral nutrients during tropical forest succession.</title>
        <authorList>
            <person name="Epihov D.Z."/>
        </authorList>
    </citation>
    <scope>NUCLEOTIDE SEQUENCE [LARGE SCALE GENOMIC DNA]</scope>
    <source>
        <strain evidence="2">Pan2503</strain>
    </source>
</reference>
<organism evidence="2 3">
    <name type="scientific">Candidatus Acidiferrum panamense</name>
    <dbReference type="NCBI Taxonomy" id="2741543"/>
    <lineage>
        <taxon>Bacteria</taxon>
        <taxon>Pseudomonadati</taxon>
        <taxon>Acidobacteriota</taxon>
        <taxon>Terriglobia</taxon>
        <taxon>Candidatus Acidiferrales</taxon>
        <taxon>Candidatus Acidiferrum</taxon>
    </lineage>
</organism>
<dbReference type="Proteomes" id="UP000567293">
    <property type="component" value="Unassembled WGS sequence"/>
</dbReference>
<evidence type="ECO:0000313" key="2">
    <source>
        <dbReference type="EMBL" id="MBA0083366.1"/>
    </source>
</evidence>
<proteinExistence type="predicted"/>
<evidence type="ECO:0000313" key="3">
    <source>
        <dbReference type="Proteomes" id="UP000567293"/>
    </source>
</evidence>
<feature type="chain" id="PRO_5030786362" evidence="1">
    <location>
        <begin position="24"/>
        <end position="234"/>
    </location>
</feature>
<protein>
    <submittedName>
        <fullName evidence="2">Uncharacterized protein</fullName>
    </submittedName>
</protein>
<keyword evidence="1" id="KW-0732">Signal</keyword>
<comment type="caution">
    <text evidence="2">The sequence shown here is derived from an EMBL/GenBank/DDBJ whole genome shotgun (WGS) entry which is preliminary data.</text>
</comment>
<accession>A0A7V8NL82</accession>
<name>A0A7V8NL82_9BACT</name>
<feature type="signal peptide" evidence="1">
    <location>
        <begin position="1"/>
        <end position="23"/>
    </location>
</feature>
<evidence type="ECO:0000256" key="1">
    <source>
        <dbReference type="SAM" id="SignalP"/>
    </source>
</evidence>
<sequence>MRNRLTFLAFLLVASLFPTTLRAQSTSQTRKYPPIEQYFMPQAEEIALAQSAAPANISGRATIKVLTKSGYEVAQKGDNGFVCMVMRGFMAPTYTPAQFRNLVYDPALRAPMCFALQAAREVLPFYELRTKLAMQGKNPDEIAEGLQAAYAKGELPQRTGVSFAYMWSADQNLGSGIGHWHPHIMVFAPYYDSSMLGGNAFGSPLPTVSDDAGTPFAVVVIPVDDNLAVKAELK</sequence>
<dbReference type="EMBL" id="JACDQQ010000005">
    <property type="protein sequence ID" value="MBA0083366.1"/>
    <property type="molecule type" value="Genomic_DNA"/>
</dbReference>
<gene>
    <name evidence="2" type="ORF">HRJ53_00055</name>
</gene>